<dbReference type="EMBL" id="KE345243">
    <property type="protein sequence ID" value="EXB96545.1"/>
    <property type="molecule type" value="Genomic_DNA"/>
</dbReference>
<proteinExistence type="predicted"/>
<evidence type="ECO:0000313" key="2">
    <source>
        <dbReference type="Proteomes" id="UP000030645"/>
    </source>
</evidence>
<reference evidence="2" key="1">
    <citation type="submission" date="2013-01" db="EMBL/GenBank/DDBJ databases">
        <title>Draft Genome Sequence of a Mulberry Tree, Morus notabilis C.K. Schneid.</title>
        <authorList>
            <person name="He N."/>
            <person name="Zhao S."/>
        </authorList>
    </citation>
    <scope>NUCLEOTIDE SEQUENCE</scope>
</reference>
<protein>
    <recommendedName>
        <fullName evidence="3">Retrotransposon gag domain-containing protein</fullName>
    </recommendedName>
</protein>
<dbReference type="AlphaFoldDB" id="W9SAW7"/>
<organism evidence="1 2">
    <name type="scientific">Morus notabilis</name>
    <dbReference type="NCBI Taxonomy" id="981085"/>
    <lineage>
        <taxon>Eukaryota</taxon>
        <taxon>Viridiplantae</taxon>
        <taxon>Streptophyta</taxon>
        <taxon>Embryophyta</taxon>
        <taxon>Tracheophyta</taxon>
        <taxon>Spermatophyta</taxon>
        <taxon>Magnoliopsida</taxon>
        <taxon>eudicotyledons</taxon>
        <taxon>Gunneridae</taxon>
        <taxon>Pentapetalae</taxon>
        <taxon>rosids</taxon>
        <taxon>fabids</taxon>
        <taxon>Rosales</taxon>
        <taxon>Moraceae</taxon>
        <taxon>Moreae</taxon>
        <taxon>Morus</taxon>
    </lineage>
</organism>
<dbReference type="STRING" id="981085.W9SAW7"/>
<keyword evidence="2" id="KW-1185">Reference proteome</keyword>
<evidence type="ECO:0008006" key="3">
    <source>
        <dbReference type="Google" id="ProtNLM"/>
    </source>
</evidence>
<sequence length="180" mass="21200">MKFGKTSKVRWKASRRICRKFPSWREAWSWCWETWRSCCGRKPNQSRARPRRLRGRRRVEPSPWVRERRVVEAGGTTDRDRSRRLTGLRCRPLMEPTPMGGSSGEAKKLEATVVSLDGDALAWFQWEDGTRGIWSWGKLKSLILERFCQTPDGDLCERFLALRQVMNVREYNNNNNNNKP</sequence>
<evidence type="ECO:0000313" key="1">
    <source>
        <dbReference type="EMBL" id="EXB96545.1"/>
    </source>
</evidence>
<name>W9SAW7_9ROSA</name>
<accession>W9SAW7</accession>
<dbReference type="Proteomes" id="UP000030645">
    <property type="component" value="Unassembled WGS sequence"/>
</dbReference>
<gene>
    <name evidence="1" type="ORF">L484_011255</name>
</gene>